<dbReference type="FunFam" id="3.30.200.20:FF:000035">
    <property type="entry name" value="Serine/threonine protein kinase Stk1"/>
    <property type="match status" value="1"/>
</dbReference>
<evidence type="ECO:0000313" key="12">
    <source>
        <dbReference type="EMBL" id="MBI2678597.1"/>
    </source>
</evidence>
<dbReference type="GO" id="GO:0005524">
    <property type="term" value="F:ATP binding"/>
    <property type="evidence" value="ECO:0007669"/>
    <property type="project" value="UniProtKB-UniRule"/>
</dbReference>
<keyword evidence="6 9" id="KW-0067">ATP-binding</keyword>
<dbReference type="SUPFAM" id="SSF82171">
    <property type="entry name" value="DPP6 N-terminal domain-like"/>
    <property type="match status" value="1"/>
</dbReference>
<dbReference type="EMBL" id="JACPNR010000009">
    <property type="protein sequence ID" value="MBI2678597.1"/>
    <property type="molecule type" value="Genomic_DNA"/>
</dbReference>
<proteinExistence type="predicted"/>
<dbReference type="InterPro" id="IPR011659">
    <property type="entry name" value="WD40"/>
</dbReference>
<dbReference type="GO" id="GO:0004674">
    <property type="term" value="F:protein serine/threonine kinase activity"/>
    <property type="evidence" value="ECO:0007669"/>
    <property type="project" value="UniProtKB-KW"/>
</dbReference>
<keyword evidence="5 12" id="KW-0418">Kinase</keyword>
<comment type="caution">
    <text evidence="12">The sequence shown here is derived from an EMBL/GenBank/DDBJ whole genome shotgun (WGS) entry which is preliminary data.</text>
</comment>
<dbReference type="PROSITE" id="PS00107">
    <property type="entry name" value="PROTEIN_KINASE_ATP"/>
    <property type="match status" value="1"/>
</dbReference>
<dbReference type="InterPro" id="IPR011042">
    <property type="entry name" value="6-blade_b-propeller_TolB-like"/>
</dbReference>
<dbReference type="PROSITE" id="PS00108">
    <property type="entry name" value="PROTEIN_KINASE_ST"/>
    <property type="match status" value="1"/>
</dbReference>
<evidence type="ECO:0000256" key="9">
    <source>
        <dbReference type="PROSITE-ProRule" id="PRU10141"/>
    </source>
</evidence>
<dbReference type="Gene3D" id="2.120.10.30">
    <property type="entry name" value="TolB, C-terminal domain"/>
    <property type="match status" value="3"/>
</dbReference>
<reference evidence="12" key="1">
    <citation type="submission" date="2020-07" db="EMBL/GenBank/DDBJ databases">
        <title>Huge and variable diversity of episymbiotic CPR bacteria and DPANN archaea in groundwater ecosystems.</title>
        <authorList>
            <person name="He C.Y."/>
            <person name="Keren R."/>
            <person name="Whittaker M."/>
            <person name="Farag I.F."/>
            <person name="Doudna J."/>
            <person name="Cate J.H.D."/>
            <person name="Banfield J.F."/>
        </authorList>
    </citation>
    <scope>NUCLEOTIDE SEQUENCE</scope>
    <source>
        <strain evidence="12">NC_groundwater_580_Pr5_B-0.1um_64_19</strain>
    </source>
</reference>
<comment type="catalytic activity">
    <reaction evidence="7">
        <text>L-threonyl-[protein] + ATP = O-phospho-L-threonyl-[protein] + ADP + H(+)</text>
        <dbReference type="Rhea" id="RHEA:46608"/>
        <dbReference type="Rhea" id="RHEA-COMP:11060"/>
        <dbReference type="Rhea" id="RHEA-COMP:11605"/>
        <dbReference type="ChEBI" id="CHEBI:15378"/>
        <dbReference type="ChEBI" id="CHEBI:30013"/>
        <dbReference type="ChEBI" id="CHEBI:30616"/>
        <dbReference type="ChEBI" id="CHEBI:61977"/>
        <dbReference type="ChEBI" id="CHEBI:456216"/>
        <dbReference type="EC" id="2.7.11.1"/>
    </reaction>
</comment>
<keyword evidence="3" id="KW-0808">Transferase</keyword>
<dbReference type="PANTHER" id="PTHR43289">
    <property type="entry name" value="MITOGEN-ACTIVATED PROTEIN KINASE KINASE KINASE 20-RELATED"/>
    <property type="match status" value="1"/>
</dbReference>
<dbReference type="SMART" id="SM00220">
    <property type="entry name" value="S_TKc"/>
    <property type="match status" value="1"/>
</dbReference>
<dbReference type="Pfam" id="PF00069">
    <property type="entry name" value="Pkinase"/>
    <property type="match status" value="1"/>
</dbReference>
<dbReference type="Pfam" id="PF07676">
    <property type="entry name" value="PD40"/>
    <property type="match status" value="1"/>
</dbReference>
<dbReference type="EC" id="2.7.11.1" evidence="1"/>
<dbReference type="InterPro" id="IPR008271">
    <property type="entry name" value="Ser/Thr_kinase_AS"/>
</dbReference>
<evidence type="ECO:0000313" key="13">
    <source>
        <dbReference type="Proteomes" id="UP000779809"/>
    </source>
</evidence>
<dbReference type="InterPro" id="IPR017441">
    <property type="entry name" value="Protein_kinase_ATP_BS"/>
</dbReference>
<evidence type="ECO:0000256" key="1">
    <source>
        <dbReference type="ARBA" id="ARBA00012513"/>
    </source>
</evidence>
<evidence type="ECO:0000256" key="8">
    <source>
        <dbReference type="ARBA" id="ARBA00048679"/>
    </source>
</evidence>
<dbReference type="AlphaFoldDB" id="A0A932EPT3"/>
<evidence type="ECO:0000256" key="5">
    <source>
        <dbReference type="ARBA" id="ARBA00022777"/>
    </source>
</evidence>
<evidence type="ECO:0000256" key="3">
    <source>
        <dbReference type="ARBA" id="ARBA00022679"/>
    </source>
</evidence>
<dbReference type="InterPro" id="IPR011009">
    <property type="entry name" value="Kinase-like_dom_sf"/>
</dbReference>
<sequence length="864" mass="92027">MPLAANSRLGPYQVNSQIGAGGMGEVYAARDTRLNRDVAIKVLPAEVASDPERVRRFEEEARAVATLTHPNILAIHDVGEQGGVYYLVTELLEGESLRDALKDGRLPPRRAVESAVQIAAGLAAAHQKGIVHRDLKPENIFLTRDGHAKILDFGLAKQKQSAAAAGDGLTLTSSHTAPGTVMGTAAYMAPEQVRGEPADHRADIFALGLILFEMLNGGPAFKRDSSVETMNAILKEDAPEFAAGAGVSPGVDRIIRRCLEKNPDQRFQSAKDTAFALEAISGSTTAQRKLEAAQPARPRWLVPAVTAAAIAALIAAVVYLALRPAVSGPTSISELTFRSGYVRMARFAPDGEGVVYGAMWDGGPMQLYQGRINSTDALPISTDAADLLSVSRSGELAVALNRRFPVPWVPVGTVARVPAMGGTPRAVLQEGLDADWTPDGAALAVAYRTQGRFRLEYPIGKVLYETTGYISHLRFSPDGKSIAFADHPGYGDDRGWIAVVDLAGTYRRLGSEWGSIQGVAWRPDGKEIWFGALGDIRAIDLKGHERALYHGLGQVRLQDVSPDGKVLITADDIRSETFAAALGAAEGRDLAVIPHSAAAGLSNDGQTVAINTFLTSEYEMWVRKVDGSPAVRVGDGAILDLSSDGNLLLGVMPSQPDQLILVPAGIGQTRTLPPSGIVYQAGTFLPGGKHAILLGGVPGHGARLYVQDLSGNTPPRPISGEGVSSGIYNHGLSPDGKYILAWAPDPQDPGANVAMLFPLDGDKDNKEKDGSGGPRRVALQPGESPVSWLPDGRSVLVLRATERPSTVYKVDVASGKHEVWRKFVPADPTGVITMRSLFVTPDAKHYAYSTRRVLSKLYVIEGLK</sequence>
<gene>
    <name evidence="12" type="ORF">HYX28_07425</name>
</gene>
<dbReference type="FunFam" id="1.10.510.10:FF:000021">
    <property type="entry name" value="Serine/threonine protein kinase"/>
    <property type="match status" value="1"/>
</dbReference>
<evidence type="ECO:0000256" key="6">
    <source>
        <dbReference type="ARBA" id="ARBA00022840"/>
    </source>
</evidence>
<dbReference type="PROSITE" id="PS50011">
    <property type="entry name" value="PROTEIN_KINASE_DOM"/>
    <property type="match status" value="1"/>
</dbReference>
<feature type="region of interest" description="Disordered" evidence="10">
    <location>
        <begin position="759"/>
        <end position="784"/>
    </location>
</feature>
<accession>A0A932EPT3</accession>
<dbReference type="PANTHER" id="PTHR43289:SF6">
    <property type="entry name" value="SERINE_THREONINE-PROTEIN KINASE NEKL-3"/>
    <property type="match status" value="1"/>
</dbReference>
<dbReference type="Proteomes" id="UP000779809">
    <property type="component" value="Unassembled WGS sequence"/>
</dbReference>
<dbReference type="Gene3D" id="1.10.510.10">
    <property type="entry name" value="Transferase(Phosphotransferase) domain 1"/>
    <property type="match status" value="1"/>
</dbReference>
<evidence type="ECO:0000259" key="11">
    <source>
        <dbReference type="PROSITE" id="PS50011"/>
    </source>
</evidence>
<dbReference type="SUPFAM" id="SSF56112">
    <property type="entry name" value="Protein kinase-like (PK-like)"/>
    <property type="match status" value="1"/>
</dbReference>
<keyword evidence="2" id="KW-0723">Serine/threonine-protein kinase</keyword>
<comment type="catalytic activity">
    <reaction evidence="8">
        <text>L-seryl-[protein] + ATP = O-phospho-L-seryl-[protein] + ADP + H(+)</text>
        <dbReference type="Rhea" id="RHEA:17989"/>
        <dbReference type="Rhea" id="RHEA-COMP:9863"/>
        <dbReference type="Rhea" id="RHEA-COMP:11604"/>
        <dbReference type="ChEBI" id="CHEBI:15378"/>
        <dbReference type="ChEBI" id="CHEBI:29999"/>
        <dbReference type="ChEBI" id="CHEBI:30616"/>
        <dbReference type="ChEBI" id="CHEBI:83421"/>
        <dbReference type="ChEBI" id="CHEBI:456216"/>
        <dbReference type="EC" id="2.7.11.1"/>
    </reaction>
</comment>
<organism evidence="12 13">
    <name type="scientific">Candidatus Korobacter versatilis</name>
    <dbReference type="NCBI Taxonomy" id="658062"/>
    <lineage>
        <taxon>Bacteria</taxon>
        <taxon>Pseudomonadati</taxon>
        <taxon>Acidobacteriota</taxon>
        <taxon>Terriglobia</taxon>
        <taxon>Terriglobales</taxon>
        <taxon>Candidatus Korobacteraceae</taxon>
        <taxon>Candidatus Korobacter</taxon>
    </lineage>
</organism>
<evidence type="ECO:0000256" key="10">
    <source>
        <dbReference type="SAM" id="MobiDB-lite"/>
    </source>
</evidence>
<dbReference type="CDD" id="cd14014">
    <property type="entry name" value="STKc_PknB_like"/>
    <property type="match status" value="1"/>
</dbReference>
<evidence type="ECO:0000256" key="7">
    <source>
        <dbReference type="ARBA" id="ARBA00047899"/>
    </source>
</evidence>
<keyword evidence="4 9" id="KW-0547">Nucleotide-binding</keyword>
<feature type="domain" description="Protein kinase" evidence="11">
    <location>
        <begin position="12"/>
        <end position="280"/>
    </location>
</feature>
<evidence type="ECO:0000256" key="2">
    <source>
        <dbReference type="ARBA" id="ARBA00022527"/>
    </source>
</evidence>
<feature type="compositionally biased region" description="Basic and acidic residues" evidence="10">
    <location>
        <begin position="760"/>
        <end position="770"/>
    </location>
</feature>
<name>A0A932EPT3_9BACT</name>
<dbReference type="InterPro" id="IPR000719">
    <property type="entry name" value="Prot_kinase_dom"/>
</dbReference>
<evidence type="ECO:0000256" key="4">
    <source>
        <dbReference type="ARBA" id="ARBA00022741"/>
    </source>
</evidence>
<protein>
    <recommendedName>
        <fullName evidence="1">non-specific serine/threonine protein kinase</fullName>
        <ecNumber evidence="1">2.7.11.1</ecNumber>
    </recommendedName>
</protein>
<feature type="binding site" evidence="9">
    <location>
        <position position="41"/>
    </location>
    <ligand>
        <name>ATP</name>
        <dbReference type="ChEBI" id="CHEBI:30616"/>
    </ligand>
</feature>
<dbReference type="Gene3D" id="3.30.200.20">
    <property type="entry name" value="Phosphorylase Kinase, domain 1"/>
    <property type="match status" value="1"/>
</dbReference>